<dbReference type="RefSeq" id="WP_075073681.1">
    <property type="nucleotide sequence ID" value="NZ_DF967972.1"/>
</dbReference>
<evidence type="ECO:0000313" key="3">
    <source>
        <dbReference type="Proteomes" id="UP000055060"/>
    </source>
</evidence>
<dbReference type="EMBL" id="DF967972">
    <property type="protein sequence ID" value="GAP14421.1"/>
    <property type="molecule type" value="Genomic_DNA"/>
</dbReference>
<feature type="domain" description="Phospholipid/glycerol acyltransferase" evidence="1">
    <location>
        <begin position="37"/>
        <end position="160"/>
    </location>
</feature>
<dbReference type="STRING" id="360412.LARV_02190"/>
<keyword evidence="3" id="KW-1185">Reference proteome</keyword>
<protein>
    <submittedName>
        <fullName evidence="2">1-acyl-sn-glycerol-3-phosphate acyltransferase</fullName>
    </submittedName>
</protein>
<dbReference type="OrthoDB" id="9803035at2"/>
<evidence type="ECO:0000259" key="1">
    <source>
        <dbReference type="Pfam" id="PF01553"/>
    </source>
</evidence>
<evidence type="ECO:0000313" key="2">
    <source>
        <dbReference type="EMBL" id="GAP14421.1"/>
    </source>
</evidence>
<dbReference type="InterPro" id="IPR002123">
    <property type="entry name" value="Plipid/glycerol_acylTrfase"/>
</dbReference>
<dbReference type="Proteomes" id="UP000055060">
    <property type="component" value="Unassembled WGS sequence"/>
</dbReference>
<organism evidence="2">
    <name type="scientific">Longilinea arvoryzae</name>
    <dbReference type="NCBI Taxonomy" id="360412"/>
    <lineage>
        <taxon>Bacteria</taxon>
        <taxon>Bacillati</taxon>
        <taxon>Chloroflexota</taxon>
        <taxon>Anaerolineae</taxon>
        <taxon>Anaerolineales</taxon>
        <taxon>Anaerolineaceae</taxon>
        <taxon>Longilinea</taxon>
    </lineage>
</organism>
<proteinExistence type="predicted"/>
<dbReference type="GO" id="GO:0016746">
    <property type="term" value="F:acyltransferase activity"/>
    <property type="evidence" value="ECO:0007669"/>
    <property type="project" value="UniProtKB-KW"/>
</dbReference>
<name>A0A0S7BKX6_9CHLR</name>
<accession>A0A0S7BKX6</accession>
<dbReference type="CDD" id="cd07989">
    <property type="entry name" value="LPLAT_AGPAT-like"/>
    <property type="match status" value="1"/>
</dbReference>
<keyword evidence="2" id="KW-0012">Acyltransferase</keyword>
<gene>
    <name evidence="2" type="ORF">LARV_02190</name>
</gene>
<dbReference type="Pfam" id="PF01553">
    <property type="entry name" value="Acyltransferase"/>
    <property type="match status" value="1"/>
</dbReference>
<dbReference type="SUPFAM" id="SSF69593">
    <property type="entry name" value="Glycerol-3-phosphate (1)-acyltransferase"/>
    <property type="match status" value="1"/>
</dbReference>
<sequence length="236" mass="26497">MRNVESSQTYRVSIGNRIGRRIVRAVGRMLYQLFARMKITGLENVPADGAYIIACKPISIFEPTFILPFGPDAREALGAVEVWREPDKKILAQMCGGIPLDRDEVCREALMKAVQALRSRFALLMSPEGRLAWQPGSWRAKWIVAYLAEKADVPGLPVGIVGSTGDFLKQVISFTRPRLEMRIGMPVRLPALAMVSQDRREALRQYADRMMLHIAALLPADYCGEYFEPFQNLQGA</sequence>
<dbReference type="AlphaFoldDB" id="A0A0S7BKX6"/>
<keyword evidence="2" id="KW-0808">Transferase</keyword>
<reference evidence="2" key="1">
    <citation type="submission" date="2015-07" db="EMBL/GenBank/DDBJ databases">
        <title>Draft Genome Sequences of Anaerolinea thermolimosa IMO-1, Bellilinea caldifistulae GOMI-1, Leptolinea tardivitalis YMTK-2, Levilinea saccharolytica KIBI-1,Longilinea arvoryzae KOME-1, Previously Described as Members of the Anaerolineaceae (Chloroflexi).</title>
        <authorList>
            <person name="Sekiguchi Y."/>
            <person name="Ohashi A."/>
            <person name="Matsuura N."/>
            <person name="Tourlousse M.D."/>
        </authorList>
    </citation>
    <scope>NUCLEOTIDE SEQUENCE [LARGE SCALE GENOMIC DNA]</scope>
    <source>
        <strain evidence="2">KOME-1</strain>
    </source>
</reference>